<dbReference type="InterPro" id="IPR050568">
    <property type="entry name" value="Transcr_DNA_Rep_Reg"/>
</dbReference>
<name>A0ABD0ZHV4_9HEMI</name>
<evidence type="ECO:0000256" key="1">
    <source>
        <dbReference type="ARBA" id="ARBA00004123"/>
    </source>
</evidence>
<evidence type="ECO:0000256" key="3">
    <source>
        <dbReference type="SAM" id="MobiDB-lite"/>
    </source>
</evidence>
<feature type="region of interest" description="Disordered" evidence="3">
    <location>
        <begin position="1"/>
        <end position="26"/>
    </location>
</feature>
<dbReference type="Proteomes" id="UP001558652">
    <property type="component" value="Unassembled WGS sequence"/>
</dbReference>
<comment type="caution">
    <text evidence="5">The sequence shown here is derived from an EMBL/GenBank/DDBJ whole genome shotgun (WGS) entry which is preliminary data.</text>
</comment>
<protein>
    <recommendedName>
        <fullName evidence="4">Transcription factor CBF/NF-Y/archaeal histone domain-containing protein</fullName>
    </recommendedName>
</protein>
<evidence type="ECO:0000259" key="4">
    <source>
        <dbReference type="Pfam" id="PF00808"/>
    </source>
</evidence>
<evidence type="ECO:0000313" key="5">
    <source>
        <dbReference type="EMBL" id="KAL1140363.1"/>
    </source>
</evidence>
<dbReference type="SUPFAM" id="SSF47113">
    <property type="entry name" value="Histone-fold"/>
    <property type="match status" value="1"/>
</dbReference>
<proteinExistence type="predicted"/>
<feature type="compositionally biased region" description="Acidic residues" evidence="3">
    <location>
        <begin position="1"/>
        <end position="14"/>
    </location>
</feature>
<dbReference type="InterPro" id="IPR009072">
    <property type="entry name" value="Histone-fold"/>
</dbReference>
<dbReference type="GO" id="GO:0005634">
    <property type="term" value="C:nucleus"/>
    <property type="evidence" value="ECO:0007669"/>
    <property type="project" value="UniProtKB-SubCell"/>
</dbReference>
<keyword evidence="6" id="KW-1185">Reference proteome</keyword>
<dbReference type="Pfam" id="PF00808">
    <property type="entry name" value="CBFD_NFYB_HMF"/>
    <property type="match status" value="1"/>
</dbReference>
<keyword evidence="2" id="KW-0539">Nucleus</keyword>
<evidence type="ECO:0000313" key="6">
    <source>
        <dbReference type="Proteomes" id="UP001558652"/>
    </source>
</evidence>
<sequence>MSEEAEIVEESTEEQSDRPRQRSPKQVNLPLSRIKQIIKLDPEVNLASMESVFLVTKAAELFIETLTKDAYSFTASAKKKTIQRRDIDSAVANADSLFFLEGTLD</sequence>
<comment type="subcellular location">
    <subcellularLocation>
        <location evidence="1">Nucleus</location>
    </subcellularLocation>
</comment>
<accession>A0ABD0ZHV4</accession>
<gene>
    <name evidence="5" type="ORF">AAG570_000295</name>
</gene>
<dbReference type="CDD" id="cd22929">
    <property type="entry name" value="HFD_POLE4-like"/>
    <property type="match status" value="1"/>
</dbReference>
<organism evidence="5 6">
    <name type="scientific">Ranatra chinensis</name>
    <dbReference type="NCBI Taxonomy" id="642074"/>
    <lineage>
        <taxon>Eukaryota</taxon>
        <taxon>Metazoa</taxon>
        <taxon>Ecdysozoa</taxon>
        <taxon>Arthropoda</taxon>
        <taxon>Hexapoda</taxon>
        <taxon>Insecta</taxon>
        <taxon>Pterygota</taxon>
        <taxon>Neoptera</taxon>
        <taxon>Paraneoptera</taxon>
        <taxon>Hemiptera</taxon>
        <taxon>Heteroptera</taxon>
        <taxon>Panheteroptera</taxon>
        <taxon>Nepomorpha</taxon>
        <taxon>Nepidae</taxon>
        <taxon>Ranatrinae</taxon>
        <taxon>Ranatra</taxon>
    </lineage>
</organism>
<feature type="domain" description="Transcription factor CBF/NF-Y/archaeal histone" evidence="4">
    <location>
        <begin position="28"/>
        <end position="91"/>
    </location>
</feature>
<dbReference type="InterPro" id="IPR003958">
    <property type="entry name" value="CBFA_NFYB_domain"/>
</dbReference>
<evidence type="ECO:0000256" key="2">
    <source>
        <dbReference type="ARBA" id="ARBA00023242"/>
    </source>
</evidence>
<dbReference type="PANTHER" id="PTHR10252:SF79">
    <property type="entry name" value="DNA POLYMERASE EPSILON SUBUNIT 4"/>
    <property type="match status" value="1"/>
</dbReference>
<reference evidence="5 6" key="1">
    <citation type="submission" date="2024-07" db="EMBL/GenBank/DDBJ databases">
        <title>Chromosome-level genome assembly of the water stick insect Ranatra chinensis (Heteroptera: Nepidae).</title>
        <authorList>
            <person name="Liu X."/>
        </authorList>
    </citation>
    <scope>NUCLEOTIDE SEQUENCE [LARGE SCALE GENOMIC DNA]</scope>
    <source>
        <strain evidence="5">Cailab_2021Rc</strain>
        <tissue evidence="5">Muscle</tissue>
    </source>
</reference>
<dbReference type="Gene3D" id="1.10.20.10">
    <property type="entry name" value="Histone, subunit A"/>
    <property type="match status" value="1"/>
</dbReference>
<dbReference type="PANTHER" id="PTHR10252">
    <property type="entry name" value="HISTONE-LIKE TRANSCRIPTION FACTOR CCAAT-RELATED"/>
    <property type="match status" value="1"/>
</dbReference>
<dbReference type="AlphaFoldDB" id="A0ABD0ZHV4"/>
<dbReference type="EMBL" id="JBFDAA010000001">
    <property type="protein sequence ID" value="KAL1140363.1"/>
    <property type="molecule type" value="Genomic_DNA"/>
</dbReference>